<evidence type="ECO:0000256" key="1">
    <source>
        <dbReference type="SAM" id="Phobius"/>
    </source>
</evidence>
<accession>A0ABT4RDD0</accession>
<protein>
    <recommendedName>
        <fullName evidence="2">Major facilitator superfamily (MFS) profile domain-containing protein</fullName>
    </recommendedName>
</protein>
<proteinExistence type="predicted"/>
<sequence>MTRALAVLTALVLGLAALAVAFVGVFVAADAADPASEPQPAAVGFGFALVEGVLLGAVLALVVYAVAGRFAAWGWLVAAPVAVALGLAGLLTLA</sequence>
<keyword evidence="1" id="KW-0812">Transmembrane</keyword>
<organism evidence="3 4">
    <name type="scientific">Solirubrobacter deserti</name>
    <dbReference type="NCBI Taxonomy" id="2282478"/>
    <lineage>
        <taxon>Bacteria</taxon>
        <taxon>Bacillati</taxon>
        <taxon>Actinomycetota</taxon>
        <taxon>Thermoleophilia</taxon>
        <taxon>Solirubrobacterales</taxon>
        <taxon>Solirubrobacteraceae</taxon>
        <taxon>Solirubrobacter</taxon>
    </lineage>
</organism>
<feature type="domain" description="Major facilitator superfamily (MFS) profile" evidence="2">
    <location>
        <begin position="1"/>
        <end position="94"/>
    </location>
</feature>
<comment type="caution">
    <text evidence="3">The sequence shown here is derived from an EMBL/GenBank/DDBJ whole genome shotgun (WGS) entry which is preliminary data.</text>
</comment>
<evidence type="ECO:0000259" key="2">
    <source>
        <dbReference type="PROSITE" id="PS50850"/>
    </source>
</evidence>
<gene>
    <name evidence="3" type="ORF">OJ962_03365</name>
</gene>
<dbReference type="InterPro" id="IPR020846">
    <property type="entry name" value="MFS_dom"/>
</dbReference>
<evidence type="ECO:0000313" key="4">
    <source>
        <dbReference type="Proteomes" id="UP001147700"/>
    </source>
</evidence>
<dbReference type="EMBL" id="JAPCID010000005">
    <property type="protein sequence ID" value="MDA0136522.1"/>
    <property type="molecule type" value="Genomic_DNA"/>
</dbReference>
<name>A0ABT4RDD0_9ACTN</name>
<keyword evidence="1" id="KW-1133">Transmembrane helix</keyword>
<dbReference type="PROSITE" id="PS50850">
    <property type="entry name" value="MFS"/>
    <property type="match status" value="1"/>
</dbReference>
<dbReference type="RefSeq" id="WP_202952126.1">
    <property type="nucleotide sequence ID" value="NZ_JAPCID010000005.1"/>
</dbReference>
<reference evidence="3" key="1">
    <citation type="submission" date="2022-10" db="EMBL/GenBank/DDBJ databases">
        <title>The WGS of Solirubrobacter sp. CPCC 204708.</title>
        <authorList>
            <person name="Jiang Z."/>
        </authorList>
    </citation>
    <scope>NUCLEOTIDE SEQUENCE</scope>
    <source>
        <strain evidence="3">CPCC 204708</strain>
    </source>
</reference>
<keyword evidence="1" id="KW-0472">Membrane</keyword>
<dbReference type="Proteomes" id="UP001147700">
    <property type="component" value="Unassembled WGS sequence"/>
</dbReference>
<feature type="transmembrane region" description="Helical" evidence="1">
    <location>
        <begin position="41"/>
        <end position="66"/>
    </location>
</feature>
<feature type="transmembrane region" description="Helical" evidence="1">
    <location>
        <begin position="73"/>
        <end position="93"/>
    </location>
</feature>
<evidence type="ECO:0000313" key="3">
    <source>
        <dbReference type="EMBL" id="MDA0136522.1"/>
    </source>
</evidence>
<keyword evidence="4" id="KW-1185">Reference proteome</keyword>